<dbReference type="InterPro" id="IPR011047">
    <property type="entry name" value="Quinoprotein_ADH-like_sf"/>
</dbReference>
<evidence type="ECO:0000313" key="4">
    <source>
        <dbReference type="Proteomes" id="UP000198345"/>
    </source>
</evidence>
<dbReference type="EMBL" id="MUGW01000013">
    <property type="protein sequence ID" value="OXA93478.1"/>
    <property type="molecule type" value="Genomic_DNA"/>
</dbReference>
<proteinExistence type="predicted"/>
<dbReference type="AlphaFoldDB" id="A0A226HHY8"/>
<dbReference type="InterPro" id="IPR013431">
    <property type="entry name" value="Delta_60_rpt"/>
</dbReference>
<comment type="caution">
    <text evidence="3">The sequence shown here is derived from an EMBL/GenBank/DDBJ whole genome shotgun (WGS) entry which is preliminary data.</text>
</comment>
<dbReference type="InterPro" id="IPR026444">
    <property type="entry name" value="Secre_tail"/>
</dbReference>
<dbReference type="SUPFAM" id="SSF50998">
    <property type="entry name" value="Quinoprotein alcohol dehydrogenase-like"/>
    <property type="match status" value="1"/>
</dbReference>
<dbReference type="NCBIfam" id="TIGR04183">
    <property type="entry name" value="Por_Secre_tail"/>
    <property type="match status" value="1"/>
</dbReference>
<reference evidence="3 4" key="1">
    <citation type="submission" date="2016-11" db="EMBL/GenBank/DDBJ databases">
        <title>Whole genomes of Flavobacteriaceae.</title>
        <authorList>
            <person name="Stine C."/>
            <person name="Li C."/>
            <person name="Tadesse D."/>
        </authorList>
    </citation>
    <scope>NUCLEOTIDE SEQUENCE [LARGE SCALE GENOMIC DNA]</scope>
    <source>
        <strain evidence="3 4">DSM 18292</strain>
    </source>
</reference>
<organism evidence="3 4">
    <name type="scientific">Flavobacterium hercynium</name>
    <dbReference type="NCBI Taxonomy" id="387094"/>
    <lineage>
        <taxon>Bacteria</taxon>
        <taxon>Pseudomonadati</taxon>
        <taxon>Bacteroidota</taxon>
        <taxon>Flavobacteriia</taxon>
        <taxon>Flavobacteriales</taxon>
        <taxon>Flavobacteriaceae</taxon>
        <taxon>Flavobacterium</taxon>
    </lineage>
</organism>
<evidence type="ECO:0000259" key="2">
    <source>
        <dbReference type="Pfam" id="PF18962"/>
    </source>
</evidence>
<dbReference type="Pfam" id="PF17164">
    <property type="entry name" value="DUF5122"/>
    <property type="match status" value="4"/>
</dbReference>
<protein>
    <recommendedName>
        <fullName evidence="2">Secretion system C-terminal sorting domain-containing protein</fullName>
    </recommendedName>
</protein>
<dbReference type="Gene3D" id="2.80.10.50">
    <property type="match status" value="3"/>
</dbReference>
<name>A0A226HHY8_9FLAO</name>
<accession>A0A226HHY8</accession>
<feature type="domain" description="Secretion system C-terminal sorting" evidence="2">
    <location>
        <begin position="430"/>
        <end position="505"/>
    </location>
</feature>
<gene>
    <name evidence="3" type="ORF">B0A66_06515</name>
</gene>
<dbReference type="Pfam" id="PF18962">
    <property type="entry name" value="Por_Secre_tail"/>
    <property type="match status" value="1"/>
</dbReference>
<keyword evidence="1" id="KW-0732">Signal</keyword>
<keyword evidence="4" id="KW-1185">Reference proteome</keyword>
<dbReference type="NCBIfam" id="TIGR02608">
    <property type="entry name" value="delta_60_rpt"/>
    <property type="match status" value="7"/>
</dbReference>
<dbReference type="Proteomes" id="UP000198345">
    <property type="component" value="Unassembled WGS sequence"/>
</dbReference>
<evidence type="ECO:0000256" key="1">
    <source>
        <dbReference type="ARBA" id="ARBA00022729"/>
    </source>
</evidence>
<evidence type="ECO:0000313" key="3">
    <source>
        <dbReference type="EMBL" id="OXA93478.1"/>
    </source>
</evidence>
<sequence length="509" mass="54440">MLSFLFTNTISAQEGTLDETFGIGGQISNNFGGASHVMNAALQSDGKIIVIGTATPFEKSSKFVIVRYLPNGDLDSSFDRVGATTILGGKDFGSGAIAIQPDGKIVVVGTTENKVNGVSESDIMLIRYNEDGTLDSTFDGDGIATAPLKNSQSGSTILLQADGKIIVGGTFSLNNPELQTFGLARFNSDGSIDTTYGTNGFVQTPNMSRGVLKDIKFIDNENVIAVGYNLIISNFLMAKYDATGKVITSFGSKGNGIIEEKFNQIALLNNCVVSKDNHIYVAGASFNGTKYNAFIGKYDSNGVVDTSFGVNGRIVKEFGNNISSFGDDIAIDSKNELIVGYGVGPTSNYDFALESYSLDGVLNTSFGTNGYFSTNFGAGHDYFQTMLIQPDDKIVMIGQKYDQVIARVNNSKKVLSTDNFTVNSTVINVSPNPVNEFPVLNLQLQKAINLSVDLYDAKGILVSSLIKNKSYAEGSTTQALNLSNNLAKGIYFLKLSSNGKLTKTIKIIK</sequence>